<protein>
    <submittedName>
        <fullName evidence="1">Glycosyltransferase family 4 protein</fullName>
    </submittedName>
</protein>
<comment type="caution">
    <text evidence="1">The sequence shown here is derived from an EMBL/GenBank/DDBJ whole genome shotgun (WGS) entry which is preliminary data.</text>
</comment>
<organism evidence="1 2">
    <name type="scientific">Macrococcus equipercicus</name>
    <dbReference type="NCBI Taxonomy" id="69967"/>
    <lineage>
        <taxon>Bacteria</taxon>
        <taxon>Bacillati</taxon>
        <taxon>Bacillota</taxon>
        <taxon>Bacilli</taxon>
        <taxon>Bacillales</taxon>
        <taxon>Staphylococcaceae</taxon>
        <taxon>Macrococcus</taxon>
    </lineage>
</organism>
<gene>
    <name evidence="1" type="ORF">ERX35_006980</name>
</gene>
<accession>A0ABQ6R867</accession>
<evidence type="ECO:0000313" key="1">
    <source>
        <dbReference type="EMBL" id="KAA1039309.1"/>
    </source>
</evidence>
<dbReference type="EMBL" id="SCWC02000004">
    <property type="protein sequence ID" value="KAA1039309.1"/>
    <property type="molecule type" value="Genomic_DNA"/>
</dbReference>
<name>A0ABQ6R867_9STAP</name>
<evidence type="ECO:0000313" key="2">
    <source>
        <dbReference type="Proteomes" id="UP000295735"/>
    </source>
</evidence>
<sequence length="302" mass="34957">MINVALVHEGKAYLPEIAAYEKYLNKHPQFKAEVVSEVKPGMDYDIVWKVMGFDPVKTKGAVLIHEYNTLTVGKNRAIKDVVKKLFNTKPNGRVYQSEFMKDFYNFKDKAPFIFREQGIDQSYFNVVSEKIYDFVYIGSMDESRQLDAMFEFFSKTPKWTLLLIGTPNEKLKAQYSSCENIIYTGRLEQSEIPAYASKARYGLNYVPDIYPFNEQISTKLLEYCALNLKIVTLPGRWVNNFESSSQAKFFKVKKNLSNLTAENLNQFDFITPDVRNLEWNKLLENSGLIPFLLDLSNNKAEQ</sequence>
<keyword evidence="2" id="KW-1185">Reference proteome</keyword>
<dbReference type="Gene3D" id="3.40.50.2000">
    <property type="entry name" value="Glycogen Phosphorylase B"/>
    <property type="match status" value="1"/>
</dbReference>
<dbReference type="SUPFAM" id="SSF53756">
    <property type="entry name" value="UDP-Glycosyltransferase/glycogen phosphorylase"/>
    <property type="match status" value="1"/>
</dbReference>
<reference evidence="1 2" key="1">
    <citation type="submission" date="2019-09" db="EMBL/GenBank/DDBJ databases">
        <authorList>
            <person name="Mazhar S."/>
            <person name="Altermann E."/>
            <person name="Hill C."/>
            <person name="Mcauliffe O."/>
        </authorList>
    </citation>
    <scope>NUCLEOTIDE SEQUENCE [LARGE SCALE GENOMIC DNA]</scope>
    <source>
        <strain evidence="1 2">ATCC 51831</strain>
    </source>
</reference>
<dbReference type="Proteomes" id="UP000295735">
    <property type="component" value="Unassembled WGS sequence"/>
</dbReference>
<proteinExistence type="predicted"/>
<dbReference type="RefSeq" id="WP_149459203.1">
    <property type="nucleotide sequence ID" value="NZ_SCWC02000004.1"/>
</dbReference>